<dbReference type="InterPro" id="IPR050164">
    <property type="entry name" value="Peptidase_C19"/>
</dbReference>
<dbReference type="GO" id="GO:0004843">
    <property type="term" value="F:cysteine-type deubiquitinase activity"/>
    <property type="evidence" value="ECO:0007669"/>
    <property type="project" value="UniProtKB-UniRule"/>
</dbReference>
<evidence type="ECO:0000256" key="2">
    <source>
        <dbReference type="SAM" id="MobiDB-lite"/>
    </source>
</evidence>
<dbReference type="PANTHER" id="PTHR24006">
    <property type="entry name" value="UBIQUITIN CARBOXYL-TERMINAL HYDROLASE"/>
    <property type="match status" value="1"/>
</dbReference>
<dbReference type="InterPro" id="IPR028889">
    <property type="entry name" value="USP"/>
</dbReference>
<dbReference type="EC" id="3.4.19.12" evidence="1"/>
<evidence type="ECO:0000259" key="3">
    <source>
        <dbReference type="PROSITE" id="PS50235"/>
    </source>
</evidence>
<keyword evidence="1" id="KW-0645">Protease</keyword>
<dbReference type="GO" id="GO:0016579">
    <property type="term" value="P:protein deubiquitination"/>
    <property type="evidence" value="ECO:0007669"/>
    <property type="project" value="InterPro"/>
</dbReference>
<dbReference type="InterPro" id="IPR018200">
    <property type="entry name" value="USP_CS"/>
</dbReference>
<dbReference type="PROSITE" id="PS00972">
    <property type="entry name" value="USP_1"/>
    <property type="match status" value="1"/>
</dbReference>
<dbReference type="Pfam" id="PF00443">
    <property type="entry name" value="UCH"/>
    <property type="match status" value="1"/>
</dbReference>
<keyword evidence="1" id="KW-0833">Ubl conjugation pathway</keyword>
<comment type="similarity">
    <text evidence="1">Belongs to the peptidase C19 family.</text>
</comment>
<keyword evidence="1" id="KW-0788">Thiol protease</keyword>
<feature type="region of interest" description="Disordered" evidence="2">
    <location>
        <begin position="136"/>
        <end position="158"/>
    </location>
</feature>
<evidence type="ECO:0000256" key="1">
    <source>
        <dbReference type="RuleBase" id="RU366025"/>
    </source>
</evidence>
<dbReference type="SUPFAM" id="SSF54001">
    <property type="entry name" value="Cysteine proteinases"/>
    <property type="match status" value="1"/>
</dbReference>
<dbReference type="CDD" id="cd02257">
    <property type="entry name" value="Peptidase_C19"/>
    <property type="match status" value="1"/>
</dbReference>
<evidence type="ECO:0000313" key="4">
    <source>
        <dbReference type="EMBL" id="CAD8574178.1"/>
    </source>
</evidence>
<dbReference type="InterPro" id="IPR001394">
    <property type="entry name" value="Peptidase_C19_UCH"/>
</dbReference>
<protein>
    <recommendedName>
        <fullName evidence="1">Ubiquitin carboxyl-terminal hydrolase</fullName>
        <ecNumber evidence="1">3.4.19.12</ecNumber>
    </recommendedName>
</protein>
<reference evidence="4" key="1">
    <citation type="submission" date="2021-01" db="EMBL/GenBank/DDBJ databases">
        <authorList>
            <person name="Corre E."/>
            <person name="Pelletier E."/>
            <person name="Niang G."/>
            <person name="Scheremetjew M."/>
            <person name="Finn R."/>
            <person name="Kale V."/>
            <person name="Holt S."/>
            <person name="Cochrane G."/>
            <person name="Meng A."/>
            <person name="Brown T."/>
            <person name="Cohen L."/>
        </authorList>
    </citation>
    <scope>NUCLEOTIDE SEQUENCE</scope>
    <source>
        <strain evidence="4">B651</strain>
    </source>
</reference>
<accession>A0A7S0K999</accession>
<dbReference type="EMBL" id="HBEU01000474">
    <property type="protein sequence ID" value="CAD8574178.1"/>
    <property type="molecule type" value="Transcribed_RNA"/>
</dbReference>
<keyword evidence="1" id="KW-0378">Hydrolase</keyword>
<dbReference type="PROSITE" id="PS00973">
    <property type="entry name" value="USP_2"/>
    <property type="match status" value="1"/>
</dbReference>
<organism evidence="4">
    <name type="scientific">Leptocylindrus aporus</name>
    <dbReference type="NCBI Taxonomy" id="1398097"/>
    <lineage>
        <taxon>Eukaryota</taxon>
        <taxon>Sar</taxon>
        <taxon>Stramenopiles</taxon>
        <taxon>Ochrophyta</taxon>
        <taxon>Bacillariophyta</taxon>
        <taxon>Coscinodiscophyceae</taxon>
        <taxon>Chaetocerotophycidae</taxon>
        <taxon>Leptocylindrales</taxon>
        <taxon>Leptocylindraceae</taxon>
        <taxon>Leptocylindrus</taxon>
    </lineage>
</organism>
<name>A0A7S0K999_9STRA</name>
<dbReference type="Gene3D" id="3.90.70.10">
    <property type="entry name" value="Cysteine proteinases"/>
    <property type="match status" value="2"/>
</dbReference>
<comment type="catalytic activity">
    <reaction evidence="1">
        <text>Thiol-dependent hydrolysis of ester, thioester, amide, peptide and isopeptide bonds formed by the C-terminal Gly of ubiquitin (a 76-residue protein attached to proteins as an intracellular targeting signal).</text>
        <dbReference type="EC" id="3.4.19.12"/>
    </reaction>
</comment>
<dbReference type="GO" id="GO:0006508">
    <property type="term" value="P:proteolysis"/>
    <property type="evidence" value="ECO:0007669"/>
    <property type="project" value="UniProtKB-KW"/>
</dbReference>
<feature type="compositionally biased region" description="Basic and acidic residues" evidence="2">
    <location>
        <begin position="344"/>
        <end position="363"/>
    </location>
</feature>
<feature type="region of interest" description="Disordered" evidence="2">
    <location>
        <begin position="344"/>
        <end position="364"/>
    </location>
</feature>
<dbReference type="InterPro" id="IPR038765">
    <property type="entry name" value="Papain-like_cys_pep_sf"/>
</dbReference>
<sequence length="613" mass="69188">MTFGIFRLFKRRRSCLTEGNCSRPTGKCSGFLRGGEKVVAGIASCLDSDRRGNVINGSAWNEDDDNYHLVVVEDANDTFEMDHVPKGLRNLGNTCYLNSGLQALFALPNFCRDLAQLELVKAVYDGFIDRSKMKVQEEGKKENVNEGSGNECENKHEEAQRVESNEGNNKYDDMWMSSLYRSLLIVAVGLGRINVSNTPYLSTLLNLSASEEVVDPRVVKDAIDRVTSNFIGYLQQDAHEFLTELIDRLHDELEDVLSTKDCVTSESTLAPEGRVGEEMTSSKILSTEQDEGFVMINHKQEEPEEAHERLRSLSEVLISEKLEECSNRSRSLSEMNVEQIRELLHSDSNDGRKRNSNNDKDNICKSQTYSPSLFPTQRNFATEVEVSLTCCSCMYTRTRKELYRHLSLDVVGNSSSPSVIEDGIRRFFSPQKLCLKCEKCFCDSAIQKMEISKLSNGLLLHLKRFEVTLNDNFEVTTKKSLKKVQFGQDLDISNFCSLDSHISLSESALDTTYDSDLTSRNEEGFEILEGGSGFGNYRLRSIIHHIGKTANCGHYTSDAVVKTHNKKGIKGEQWIKFNDSVTSRLNTKDVLDSQETIYLALYELSSKSYIPWT</sequence>
<feature type="domain" description="USP" evidence="3">
    <location>
        <begin position="86"/>
        <end position="605"/>
    </location>
</feature>
<dbReference type="GO" id="GO:0005634">
    <property type="term" value="C:nucleus"/>
    <property type="evidence" value="ECO:0007669"/>
    <property type="project" value="TreeGrafter"/>
</dbReference>
<dbReference type="PROSITE" id="PS50235">
    <property type="entry name" value="USP_3"/>
    <property type="match status" value="1"/>
</dbReference>
<dbReference type="GO" id="GO:0005829">
    <property type="term" value="C:cytosol"/>
    <property type="evidence" value="ECO:0007669"/>
    <property type="project" value="TreeGrafter"/>
</dbReference>
<proteinExistence type="inferred from homology"/>
<dbReference type="AlphaFoldDB" id="A0A7S0K999"/>
<gene>
    <name evidence="4" type="ORF">LDAN0322_LOCUS322</name>
</gene>